<dbReference type="InterPro" id="IPR045340">
    <property type="entry name" value="DUF6533"/>
</dbReference>
<keyword evidence="1" id="KW-0472">Membrane</keyword>
<keyword evidence="4" id="KW-1185">Reference proteome</keyword>
<feature type="transmembrane region" description="Helical" evidence="1">
    <location>
        <begin position="59"/>
        <end position="83"/>
    </location>
</feature>
<accession>A0AAW0DXZ4</accession>
<gene>
    <name evidence="3" type="ORF">VNI00_003040</name>
</gene>
<protein>
    <recommendedName>
        <fullName evidence="2">DUF6533 domain-containing protein</fullName>
    </recommendedName>
</protein>
<name>A0AAW0DXZ4_9AGAR</name>
<reference evidence="3 4" key="1">
    <citation type="submission" date="2024-01" db="EMBL/GenBank/DDBJ databases">
        <title>A draft genome for a cacao thread blight-causing isolate of Paramarasmius palmivorus.</title>
        <authorList>
            <person name="Baruah I.K."/>
            <person name="Bukari Y."/>
            <person name="Amoako-Attah I."/>
            <person name="Meinhardt L.W."/>
            <person name="Bailey B.A."/>
            <person name="Cohen S.P."/>
        </authorList>
    </citation>
    <scope>NUCLEOTIDE SEQUENCE [LARGE SCALE GENOMIC DNA]</scope>
    <source>
        <strain evidence="3 4">GH-12</strain>
    </source>
</reference>
<feature type="transmembrane region" description="Helical" evidence="1">
    <location>
        <begin position="165"/>
        <end position="184"/>
    </location>
</feature>
<feature type="domain" description="DUF6533" evidence="2">
    <location>
        <begin position="24"/>
        <end position="70"/>
    </location>
</feature>
<feature type="transmembrane region" description="Helical" evidence="1">
    <location>
        <begin position="123"/>
        <end position="145"/>
    </location>
</feature>
<dbReference type="EMBL" id="JAYKXP010000007">
    <property type="protein sequence ID" value="KAK7056485.1"/>
    <property type="molecule type" value="Genomic_DNA"/>
</dbReference>
<feature type="transmembrane region" description="Helical" evidence="1">
    <location>
        <begin position="89"/>
        <end position="111"/>
    </location>
</feature>
<proteinExistence type="predicted"/>
<evidence type="ECO:0000313" key="4">
    <source>
        <dbReference type="Proteomes" id="UP001383192"/>
    </source>
</evidence>
<dbReference type="AlphaFoldDB" id="A0AAW0DXZ4"/>
<organism evidence="3 4">
    <name type="scientific">Paramarasmius palmivorus</name>
    <dbReference type="NCBI Taxonomy" id="297713"/>
    <lineage>
        <taxon>Eukaryota</taxon>
        <taxon>Fungi</taxon>
        <taxon>Dikarya</taxon>
        <taxon>Basidiomycota</taxon>
        <taxon>Agaricomycotina</taxon>
        <taxon>Agaricomycetes</taxon>
        <taxon>Agaricomycetidae</taxon>
        <taxon>Agaricales</taxon>
        <taxon>Marasmiineae</taxon>
        <taxon>Marasmiaceae</taxon>
        <taxon>Paramarasmius</taxon>
    </lineage>
</organism>
<sequence length="310" mass="34006">MPMKWRRSETDPTQAQPDELLGSYIAVGTLAIFLWDVLTNLSSEYHLLFNKRKIGFPTIVYLWARVTTLVGLTLTALVFAAPIGKCCSIFTQIILAGFPSFIASESLLVFFRLRAVYMDRKGVIRAFLVSLIIVVGCSCSLPFVGEAHRIGSTNAYCTATLNTKLAEAMLIIPLINHIAVFLAISYQLMPKSEISDSVKSSESIIKAISGNRLHGLSRTLVIDGQKYILVFLITTTLAAVIIAIGDLPDTYRFVLVGLHIAIENSMNSYLFRSVRAKASSTDVLGSTMNFRHTESDDLESSAASEVPQSV</sequence>
<dbReference type="Pfam" id="PF20151">
    <property type="entry name" value="DUF6533"/>
    <property type="match status" value="1"/>
</dbReference>
<evidence type="ECO:0000259" key="2">
    <source>
        <dbReference type="Pfam" id="PF20151"/>
    </source>
</evidence>
<evidence type="ECO:0000313" key="3">
    <source>
        <dbReference type="EMBL" id="KAK7056485.1"/>
    </source>
</evidence>
<feature type="transmembrane region" description="Helical" evidence="1">
    <location>
        <begin position="20"/>
        <end position="38"/>
    </location>
</feature>
<comment type="caution">
    <text evidence="3">The sequence shown here is derived from an EMBL/GenBank/DDBJ whole genome shotgun (WGS) entry which is preliminary data.</text>
</comment>
<feature type="transmembrane region" description="Helical" evidence="1">
    <location>
        <begin position="227"/>
        <end position="245"/>
    </location>
</feature>
<keyword evidence="1" id="KW-1133">Transmembrane helix</keyword>
<evidence type="ECO:0000256" key="1">
    <source>
        <dbReference type="SAM" id="Phobius"/>
    </source>
</evidence>
<dbReference type="Proteomes" id="UP001383192">
    <property type="component" value="Unassembled WGS sequence"/>
</dbReference>
<keyword evidence="1" id="KW-0812">Transmembrane</keyword>